<dbReference type="Proteomes" id="UP000280861">
    <property type="component" value="Unassembled WGS sequence"/>
</dbReference>
<organism evidence="2 3">
    <name type="scientific">Arthrobacter ulcerisalmonis</name>
    <dbReference type="NCBI Taxonomy" id="2483813"/>
    <lineage>
        <taxon>Bacteria</taxon>
        <taxon>Bacillati</taxon>
        <taxon>Actinomycetota</taxon>
        <taxon>Actinomycetes</taxon>
        <taxon>Micrococcales</taxon>
        <taxon>Micrococcaceae</taxon>
        <taxon>Arthrobacter</taxon>
    </lineage>
</organism>
<evidence type="ECO:0000313" key="2">
    <source>
        <dbReference type="EMBL" id="VDC31203.1"/>
    </source>
</evidence>
<dbReference type="Gene3D" id="1.10.30.50">
    <property type="match status" value="1"/>
</dbReference>
<dbReference type="SMART" id="SM00507">
    <property type="entry name" value="HNHc"/>
    <property type="match status" value="1"/>
</dbReference>
<dbReference type="AlphaFoldDB" id="A0A3P5X9B1"/>
<proteinExistence type="predicted"/>
<name>A0A3P5X9B1_9MICC</name>
<accession>A0A3P5X9B1</accession>
<sequence>MTYLTALLPVAEGVAAYAALTRHADTLKSAGDERSRQQIMADALVERTTGTPSGISGVTVNLVMTDRTLFQGDAEPARLSGYGIVPAGWARARLGGGAADSLQVWLRRLYTAPGTGELMALESQARLFPPGLRRFIDIRDHTCRTPYCDAPIRHVDHVLSSQNGGTTAASNGAGLCEACNYTKQLPGWKAKADLRPGRTHRIRLSTPTGHLYHSAAPATAGRHDRRGCAGSEATRLRPPLDVQPAVKYCRPPPKRRPAVGGA</sequence>
<dbReference type="CDD" id="cd00085">
    <property type="entry name" value="HNHc"/>
    <property type="match status" value="1"/>
</dbReference>
<dbReference type="EMBL" id="UXAU01000038">
    <property type="protein sequence ID" value="VDC31203.1"/>
    <property type="molecule type" value="Genomic_DNA"/>
</dbReference>
<reference evidence="2 3" key="1">
    <citation type="submission" date="2018-11" db="EMBL/GenBank/DDBJ databases">
        <authorList>
            <person name="Criscuolo A."/>
        </authorList>
    </citation>
    <scope>NUCLEOTIDE SEQUENCE [LARGE SCALE GENOMIC DNA]</scope>
    <source>
        <strain evidence="2">AT11b</strain>
    </source>
</reference>
<keyword evidence="3" id="KW-1185">Reference proteome</keyword>
<feature type="domain" description="HNH nuclease" evidence="1">
    <location>
        <begin position="131"/>
        <end position="181"/>
    </location>
</feature>
<gene>
    <name evidence="2" type="ORF">PSET11_02895</name>
</gene>
<evidence type="ECO:0000313" key="3">
    <source>
        <dbReference type="Proteomes" id="UP000280861"/>
    </source>
</evidence>
<protein>
    <recommendedName>
        <fullName evidence="1">HNH nuclease domain-containing protein</fullName>
    </recommendedName>
</protein>
<evidence type="ECO:0000259" key="1">
    <source>
        <dbReference type="SMART" id="SM00507"/>
    </source>
</evidence>
<dbReference type="InterPro" id="IPR003615">
    <property type="entry name" value="HNH_nuc"/>
</dbReference>